<dbReference type="InterPro" id="IPR009056">
    <property type="entry name" value="Cyt_c-like_dom"/>
</dbReference>
<keyword evidence="5" id="KW-0408">Iron</keyword>
<dbReference type="InterPro" id="IPR050597">
    <property type="entry name" value="Cytochrome_c_Oxidase_Subunit"/>
</dbReference>
<dbReference type="GO" id="GO:0009055">
    <property type="term" value="F:electron transfer activity"/>
    <property type="evidence" value="ECO:0007669"/>
    <property type="project" value="InterPro"/>
</dbReference>
<sequence length="109" mass="11949">MTDFRLNRSAVTLALVLFSVGVHAETPKLDEKVKAILPLCASCHGIDGISSVGLYPNLSGQKPEYLAKQLHDFKAGRRNDPVMRPMAEPLDDAAIDALSRYFSKVKPPK</sequence>
<dbReference type="InterPro" id="IPR036909">
    <property type="entry name" value="Cyt_c-like_dom_sf"/>
</dbReference>
<evidence type="ECO:0000313" key="6">
    <source>
        <dbReference type="EMBL" id="QBP11308.1"/>
    </source>
</evidence>
<evidence type="ECO:0000256" key="2">
    <source>
        <dbReference type="ARBA" id="ARBA00022617"/>
    </source>
</evidence>
<keyword evidence="2" id="KW-0349">Heme</keyword>
<keyword evidence="4" id="KW-0249">Electron transport</keyword>
<protein>
    <submittedName>
        <fullName evidence="6">Cytochrome c</fullName>
    </submittedName>
</protein>
<dbReference type="PANTHER" id="PTHR33751">
    <property type="entry name" value="CBB3-TYPE CYTOCHROME C OXIDASE SUBUNIT FIXP"/>
    <property type="match status" value="1"/>
</dbReference>
<dbReference type="EMBL" id="CP037900">
    <property type="protein sequence ID" value="QBP11308.1"/>
    <property type="molecule type" value="Genomic_DNA"/>
</dbReference>
<dbReference type="RefSeq" id="WP_008649187.1">
    <property type="nucleotide sequence ID" value="NZ_CP026544.1"/>
</dbReference>
<dbReference type="SUPFAM" id="SSF46626">
    <property type="entry name" value="Cytochrome c"/>
    <property type="match status" value="1"/>
</dbReference>
<keyword evidence="1" id="KW-0813">Transport</keyword>
<dbReference type="OMA" id="SCVYCHG"/>
<dbReference type="Gene3D" id="1.10.760.10">
    <property type="entry name" value="Cytochrome c-like domain"/>
    <property type="match status" value="1"/>
</dbReference>
<name>A0A132HTB1_9BURK</name>
<evidence type="ECO:0000313" key="7">
    <source>
        <dbReference type="Proteomes" id="UP000253772"/>
    </source>
</evidence>
<dbReference type="GO" id="GO:0046872">
    <property type="term" value="F:metal ion binding"/>
    <property type="evidence" value="ECO:0007669"/>
    <property type="project" value="UniProtKB-KW"/>
</dbReference>
<dbReference type="Proteomes" id="UP000253772">
    <property type="component" value="Chromosome c1"/>
</dbReference>
<dbReference type="GeneID" id="60826587"/>
<dbReference type="AlphaFoldDB" id="A0A132HTB1"/>
<accession>A0A132HTB1</accession>
<evidence type="ECO:0000256" key="5">
    <source>
        <dbReference type="ARBA" id="ARBA00023004"/>
    </source>
</evidence>
<proteinExistence type="predicted"/>
<evidence type="ECO:0000256" key="1">
    <source>
        <dbReference type="ARBA" id="ARBA00022448"/>
    </source>
</evidence>
<evidence type="ECO:0000256" key="3">
    <source>
        <dbReference type="ARBA" id="ARBA00022723"/>
    </source>
</evidence>
<dbReference type="PANTHER" id="PTHR33751:SF9">
    <property type="entry name" value="CYTOCHROME C4"/>
    <property type="match status" value="1"/>
</dbReference>
<evidence type="ECO:0000256" key="4">
    <source>
        <dbReference type="ARBA" id="ARBA00022982"/>
    </source>
</evidence>
<dbReference type="PROSITE" id="PS51007">
    <property type="entry name" value="CYTC"/>
    <property type="match status" value="1"/>
</dbReference>
<reference evidence="6 7" key="1">
    <citation type="submission" date="2019-03" db="EMBL/GenBank/DDBJ databases">
        <title>Comparative insights into the high quality Complete genome sequence of highly metal resistant Cupriavidus metallidurans strain BS1 isolated from a gold-copper mine.</title>
        <authorList>
            <person name="Mazhar H.S."/>
            <person name="Rensing C."/>
        </authorList>
    </citation>
    <scope>NUCLEOTIDE SEQUENCE [LARGE SCALE GENOMIC DNA]</scope>
    <source>
        <strain evidence="6 7">BS1</strain>
    </source>
</reference>
<gene>
    <name evidence="6" type="ORF">DDF84_016865</name>
</gene>
<dbReference type="GO" id="GO:0020037">
    <property type="term" value="F:heme binding"/>
    <property type="evidence" value="ECO:0007669"/>
    <property type="project" value="InterPro"/>
</dbReference>
<dbReference type="Pfam" id="PF00034">
    <property type="entry name" value="Cytochrom_C"/>
    <property type="match status" value="1"/>
</dbReference>
<dbReference type="OrthoDB" id="5295860at2"/>
<keyword evidence="3" id="KW-0479">Metal-binding</keyword>
<organism evidence="6 7">
    <name type="scientific">Cupriavidus metallidurans</name>
    <dbReference type="NCBI Taxonomy" id="119219"/>
    <lineage>
        <taxon>Bacteria</taxon>
        <taxon>Pseudomonadati</taxon>
        <taxon>Pseudomonadota</taxon>
        <taxon>Betaproteobacteria</taxon>
        <taxon>Burkholderiales</taxon>
        <taxon>Burkholderiaceae</taxon>
        <taxon>Cupriavidus</taxon>
    </lineage>
</organism>